<gene>
    <name evidence="7" type="ORF">Taro_006601</name>
</gene>
<feature type="domain" description="GRF-type" evidence="6">
    <location>
        <begin position="667"/>
        <end position="706"/>
    </location>
</feature>
<evidence type="ECO:0000256" key="4">
    <source>
        <dbReference type="PROSITE-ProRule" id="PRU01343"/>
    </source>
</evidence>
<dbReference type="Proteomes" id="UP000652761">
    <property type="component" value="Unassembled WGS sequence"/>
</dbReference>
<evidence type="ECO:0000256" key="5">
    <source>
        <dbReference type="SAM" id="MobiDB-lite"/>
    </source>
</evidence>
<comment type="caution">
    <text evidence="7">The sequence shown here is derived from an EMBL/GenBank/DDBJ whole genome shotgun (WGS) entry which is preliminary data.</text>
</comment>
<keyword evidence="3" id="KW-0862">Zinc</keyword>
<accession>A0A843TP72</accession>
<organism evidence="7 8">
    <name type="scientific">Colocasia esculenta</name>
    <name type="common">Wild taro</name>
    <name type="synonym">Arum esculentum</name>
    <dbReference type="NCBI Taxonomy" id="4460"/>
    <lineage>
        <taxon>Eukaryota</taxon>
        <taxon>Viridiplantae</taxon>
        <taxon>Streptophyta</taxon>
        <taxon>Embryophyta</taxon>
        <taxon>Tracheophyta</taxon>
        <taxon>Spermatophyta</taxon>
        <taxon>Magnoliopsida</taxon>
        <taxon>Liliopsida</taxon>
        <taxon>Araceae</taxon>
        <taxon>Aroideae</taxon>
        <taxon>Colocasieae</taxon>
        <taxon>Colocasia</taxon>
    </lineage>
</organism>
<keyword evidence="1" id="KW-0479">Metal-binding</keyword>
<dbReference type="Pfam" id="PF06839">
    <property type="entry name" value="Zn_ribbon_GRF"/>
    <property type="match status" value="1"/>
</dbReference>
<dbReference type="GO" id="GO:0008270">
    <property type="term" value="F:zinc ion binding"/>
    <property type="evidence" value="ECO:0007669"/>
    <property type="project" value="UniProtKB-KW"/>
</dbReference>
<evidence type="ECO:0000256" key="1">
    <source>
        <dbReference type="ARBA" id="ARBA00022723"/>
    </source>
</evidence>
<dbReference type="PANTHER" id="PTHR33680:SF1">
    <property type="entry name" value="OS05G0489500 PROTEIN"/>
    <property type="match status" value="1"/>
</dbReference>
<evidence type="ECO:0000313" key="8">
    <source>
        <dbReference type="Proteomes" id="UP000652761"/>
    </source>
</evidence>
<evidence type="ECO:0000256" key="2">
    <source>
        <dbReference type="ARBA" id="ARBA00022771"/>
    </source>
</evidence>
<reference evidence="7" key="1">
    <citation type="submission" date="2017-07" db="EMBL/GenBank/DDBJ databases">
        <title>Taro Niue Genome Assembly and Annotation.</title>
        <authorList>
            <person name="Atibalentja N."/>
            <person name="Keating K."/>
            <person name="Fields C.J."/>
        </authorList>
    </citation>
    <scope>NUCLEOTIDE SEQUENCE</scope>
    <source>
        <strain evidence="7">Niue_2</strain>
        <tissue evidence="7">Leaf</tissue>
    </source>
</reference>
<dbReference type="PROSITE" id="PS51999">
    <property type="entry name" value="ZF_GRF"/>
    <property type="match status" value="1"/>
</dbReference>
<name>A0A843TP72_COLES</name>
<proteinExistence type="predicted"/>
<dbReference type="InterPro" id="IPR010666">
    <property type="entry name" value="Znf_GRF"/>
</dbReference>
<dbReference type="AlphaFoldDB" id="A0A843TP72"/>
<keyword evidence="8" id="KW-1185">Reference proteome</keyword>
<feature type="region of interest" description="Disordered" evidence="5">
    <location>
        <begin position="1"/>
        <end position="64"/>
    </location>
</feature>
<feature type="compositionally biased region" description="Basic and acidic residues" evidence="5">
    <location>
        <begin position="1"/>
        <end position="17"/>
    </location>
</feature>
<keyword evidence="2 4" id="KW-0863">Zinc-finger</keyword>
<dbReference type="PANTHER" id="PTHR33680">
    <property type="entry name" value="OS07G0190500 PROTEIN"/>
    <property type="match status" value="1"/>
</dbReference>
<dbReference type="EMBL" id="NMUH01000197">
    <property type="protein sequence ID" value="MQL74252.1"/>
    <property type="molecule type" value="Genomic_DNA"/>
</dbReference>
<dbReference type="OrthoDB" id="679318at2759"/>
<evidence type="ECO:0000313" key="7">
    <source>
        <dbReference type="EMBL" id="MQL74252.1"/>
    </source>
</evidence>
<feature type="region of interest" description="Disordered" evidence="5">
    <location>
        <begin position="450"/>
        <end position="471"/>
    </location>
</feature>
<dbReference type="Gene3D" id="3.40.395.10">
    <property type="entry name" value="Adenoviral Proteinase, Chain A"/>
    <property type="match status" value="1"/>
</dbReference>
<evidence type="ECO:0000256" key="3">
    <source>
        <dbReference type="ARBA" id="ARBA00022833"/>
    </source>
</evidence>
<protein>
    <recommendedName>
        <fullName evidence="6">GRF-type domain-containing protein</fullName>
    </recommendedName>
</protein>
<evidence type="ECO:0000259" key="6">
    <source>
        <dbReference type="PROSITE" id="PS51999"/>
    </source>
</evidence>
<feature type="region of interest" description="Disordered" evidence="5">
    <location>
        <begin position="353"/>
        <end position="379"/>
    </location>
</feature>
<sequence>MAPKKTLLERFRRRITEDTEETMEKQPTTLHPDADMQNPSVPAPEVQEDNTGPRGATQVRGNPPIMKARSSMDIYMKDRDQMAFWECHKILMRITPFSTYVDNTSGCSFSMRMLEDIISTHVGGNIFLLGKKEVLFTIGDVGIILGLPRCGHPVRHYGSMKKKSKLHERFGMATNFDRKKVHSLIQEIEKSDDEADVEDTVRLWIVLLLCTFLAPRSVHSCPPQMLSCLDDIQRIREYNWAAAVQEVWFLEHTRVRQPINRMAYPRLFRWGTIAGKTSTFPTTSLTGQQRNEIETASLPEDTSTVRPAASLTLLHEIAASIKSQELKFDQLNTHLNDQKRQIEEIMHYIHRRDDPVSREEGAAGPTSTFSEHAQPPMMHDDPVTQQEWASWPPTYSQHVPDLPDVQPPMKNDEQAPPIGHFEEDITTAADPEDPNSMVRAIKEREDQRPGLYDQSPYVRGKPTTIPDKQKAVATEEPATAKWVCKGQLKGKHNAIVESFLETCGSVGSEPDFEIFEFVNGLVIRKSHILNLLYGCMTEDTATTVRRLLEYRAFPDDAKWELHFDSTCPQQASGSLNCAIFVVKYIEALIRRKFLGWTFNEDDCNLFGARFAALFGGWQGRLWQGILEDMDRIPEIFTFNNDTAFGEQSSAKMGSPSQSPISPPAMKCMRGHGYCTVRTSKTERNPNRKFYTCKDAKCDFFMWCDEVQNFVDSQITCGKDENLKTLEYRVARLEDDRKDLNCIVNKTKMVVKVLPEAFSYLNIVDEDDGSQSD</sequence>